<protein>
    <submittedName>
        <fullName evidence="1">Uncharacterized protein</fullName>
    </submittedName>
</protein>
<dbReference type="Proteomes" id="UP001231649">
    <property type="component" value="Chromosome 21"/>
</dbReference>
<sequence length="942" mass="100918">MSERGARRGAGAPFYAPLRRKTSAEIISEARAAIYGEMSGTSSGAGVGGGLRPLRTRRPYTPREPQRSLYTDASKKEPRPPSSYDLKFLSLSESSEDTLAAMDARIAHMDEEALNEILADTHNTRRKPALRKETRPAAPGEVWGGFTKLPHLSGRSKPLHRRNTTGQVHSEDTKAEASLGQAISVTRPLGDVEGNYFGSAMVAENHNKSLTLEVTTKRKQFASNKAASCDAATGGINISRTDIDVKHLAVQLPNTSGDSLDHMTTLELSEALSQRSRDPQRILLLLDAAIAAVQASPPSGSLRDLLLRSLYVHADSDDERVLVAVARAMLTMRVTGAHLAAACKLVFKIAKNDKNDHFFRNTNLLELLVEGCGRAEPVSESACCVYGCAALRVLALEPRLAARAHRAGAAHLAALHLKILNTAKAEAPRSLNEQSTHALYQVTGALRSLAGAVDQFAQEFLASGALPELVNALGLHTDRDVLTNVARCLSVVSGSAECCAWLCSAHGAARQLVRSLAACAPRAPLAVRLAYTLGNMAAADERVRNDIYNEDGAIDVLLTILESYSQRNPQDPVDVESDPDLHLVGSDLGGSDGSNEDVLIKTVRVLANLCLAERVGRGLADLYAERIVNALLACLQLAEKIVHDTDKLLEENSATIERAEELATAALATLNNLTFYREPPDPPDPLHVPIDNICKATCRWLRGAGPASCEAVRALGNVSRATRTAQLIVLEGALDRLEPFLQHEECSVRCAAAGLLVNVCGAGVECAAAAALVARALAAAAQRRDAAPAPLLARALWNAHAHDNAPLSPINAHLVSEALAVFIDDDSAFAACEAAKMGDRCNGDQSIVKHHVTFDMENNNYASECDPSCYAADTKRLPRKGSLEHDDGDVTGEDLGFEEGDVEECLCDPCRRLASWDELAGVAIPLMERLRPPRTDASVGTE</sequence>
<proteinExistence type="predicted"/>
<keyword evidence="2" id="KW-1185">Reference proteome</keyword>
<evidence type="ECO:0000313" key="1">
    <source>
        <dbReference type="EMBL" id="KAJ8713056.1"/>
    </source>
</evidence>
<dbReference type="EMBL" id="CM056797">
    <property type="protein sequence ID" value="KAJ8713056.1"/>
    <property type="molecule type" value="Genomic_DNA"/>
</dbReference>
<reference evidence="1" key="1">
    <citation type="submission" date="2023-03" db="EMBL/GenBank/DDBJ databases">
        <title>Chromosome-level genomes of two armyworms, Mythimna separata and Mythimna loreyi, provide insights into the biosynthesis and reception of sex pheromones.</title>
        <authorList>
            <person name="Zhao H."/>
        </authorList>
    </citation>
    <scope>NUCLEOTIDE SEQUENCE</scope>
    <source>
        <strain evidence="1">BeijingLab</strain>
    </source>
</reference>
<name>A0ACC2QBA3_9NEOP</name>
<organism evidence="1 2">
    <name type="scientific">Mythimna loreyi</name>
    <dbReference type="NCBI Taxonomy" id="667449"/>
    <lineage>
        <taxon>Eukaryota</taxon>
        <taxon>Metazoa</taxon>
        <taxon>Ecdysozoa</taxon>
        <taxon>Arthropoda</taxon>
        <taxon>Hexapoda</taxon>
        <taxon>Insecta</taxon>
        <taxon>Pterygota</taxon>
        <taxon>Neoptera</taxon>
        <taxon>Endopterygota</taxon>
        <taxon>Lepidoptera</taxon>
        <taxon>Glossata</taxon>
        <taxon>Ditrysia</taxon>
        <taxon>Noctuoidea</taxon>
        <taxon>Noctuidae</taxon>
        <taxon>Noctuinae</taxon>
        <taxon>Hadenini</taxon>
        <taxon>Mythimna</taxon>
    </lineage>
</organism>
<comment type="caution">
    <text evidence="1">The sequence shown here is derived from an EMBL/GenBank/DDBJ whole genome shotgun (WGS) entry which is preliminary data.</text>
</comment>
<gene>
    <name evidence="1" type="ORF">PYW08_008360</name>
</gene>
<evidence type="ECO:0000313" key="2">
    <source>
        <dbReference type="Proteomes" id="UP001231649"/>
    </source>
</evidence>
<accession>A0ACC2QBA3</accession>